<dbReference type="AlphaFoldDB" id="A0ABD2XN16"/>
<accession>A0ABD2XN16</accession>
<organism evidence="1 2">
    <name type="scientific">Trichogramma kaykai</name>
    <dbReference type="NCBI Taxonomy" id="54128"/>
    <lineage>
        <taxon>Eukaryota</taxon>
        <taxon>Metazoa</taxon>
        <taxon>Ecdysozoa</taxon>
        <taxon>Arthropoda</taxon>
        <taxon>Hexapoda</taxon>
        <taxon>Insecta</taxon>
        <taxon>Pterygota</taxon>
        <taxon>Neoptera</taxon>
        <taxon>Endopterygota</taxon>
        <taxon>Hymenoptera</taxon>
        <taxon>Apocrita</taxon>
        <taxon>Proctotrupomorpha</taxon>
        <taxon>Chalcidoidea</taxon>
        <taxon>Trichogrammatidae</taxon>
        <taxon>Trichogramma</taxon>
    </lineage>
</organism>
<sequence>MFLWRKEEPSEVSFDECGDGIMNEPIDHKNVQLLPFRDNLILRIPRCDDIMIEFECQNVKSDKDLLLRWKMNSNKIKKEPAKKLKEENINEMAEESNSNFDGEVHNEMEIEFECHDEKLDKNILLGKKMNLTKIKKESQKKIKEEVVNNTAEESNSNFDGEVNNEIEIEFECINAVCVERDSLRRVNEKLTSMWRTMKDSIEAEVTI</sequence>
<proteinExistence type="predicted"/>
<gene>
    <name evidence="1" type="ORF">TKK_000832</name>
</gene>
<dbReference type="EMBL" id="JBJJXI010000018">
    <property type="protein sequence ID" value="KAL3406682.1"/>
    <property type="molecule type" value="Genomic_DNA"/>
</dbReference>
<reference evidence="1 2" key="1">
    <citation type="journal article" date="2024" name="bioRxiv">
        <title>A reference genome for Trichogramma kaykai: A tiny desert-dwelling parasitoid wasp with competing sex-ratio distorters.</title>
        <authorList>
            <person name="Culotta J."/>
            <person name="Lindsey A.R."/>
        </authorList>
    </citation>
    <scope>NUCLEOTIDE SEQUENCE [LARGE SCALE GENOMIC DNA]</scope>
    <source>
        <strain evidence="1 2">KSX58</strain>
    </source>
</reference>
<protein>
    <submittedName>
        <fullName evidence="1">Uncharacterized protein</fullName>
    </submittedName>
</protein>
<evidence type="ECO:0000313" key="2">
    <source>
        <dbReference type="Proteomes" id="UP001627154"/>
    </source>
</evidence>
<name>A0ABD2XN16_9HYME</name>
<keyword evidence="2" id="KW-1185">Reference proteome</keyword>
<evidence type="ECO:0000313" key="1">
    <source>
        <dbReference type="EMBL" id="KAL3406682.1"/>
    </source>
</evidence>
<comment type="caution">
    <text evidence="1">The sequence shown here is derived from an EMBL/GenBank/DDBJ whole genome shotgun (WGS) entry which is preliminary data.</text>
</comment>
<dbReference type="Proteomes" id="UP001627154">
    <property type="component" value="Unassembled WGS sequence"/>
</dbReference>